<dbReference type="PANTHER" id="PTHR10587">
    <property type="entry name" value="GLYCOSYL TRANSFERASE-RELATED"/>
    <property type="match status" value="1"/>
</dbReference>
<dbReference type="AlphaFoldDB" id="A0A3D8GRP1"/>
<dbReference type="InterPro" id="IPR002509">
    <property type="entry name" value="NODB_dom"/>
</dbReference>
<dbReference type="Pfam" id="PF01522">
    <property type="entry name" value="Polysacc_deac_1"/>
    <property type="match status" value="1"/>
</dbReference>
<feature type="compositionally biased region" description="Polar residues" evidence="1">
    <location>
        <begin position="162"/>
        <end position="174"/>
    </location>
</feature>
<dbReference type="InterPro" id="IPR011330">
    <property type="entry name" value="Glyco_hydro/deAcase_b/a-brl"/>
</dbReference>
<reference evidence="3 4" key="1">
    <citation type="submission" date="2018-07" db="EMBL/GenBank/DDBJ databases">
        <title>Bacillus sp. YLB-04 draft genome sequence.</title>
        <authorList>
            <person name="Yu L."/>
            <person name="Tang X."/>
        </authorList>
    </citation>
    <scope>NUCLEOTIDE SEQUENCE [LARGE SCALE GENOMIC DNA]</scope>
    <source>
        <strain evidence="3 4">YLB-04</strain>
    </source>
</reference>
<dbReference type="Gene3D" id="3.20.20.370">
    <property type="entry name" value="Glycoside hydrolase/deacetylase"/>
    <property type="match status" value="1"/>
</dbReference>
<keyword evidence="4" id="KW-1185">Reference proteome</keyword>
<feature type="domain" description="NodB homology" evidence="2">
    <location>
        <begin position="228"/>
        <end position="412"/>
    </location>
</feature>
<organism evidence="3 4">
    <name type="scientific">Neobacillus piezotolerans</name>
    <dbReference type="NCBI Taxonomy" id="2259171"/>
    <lineage>
        <taxon>Bacteria</taxon>
        <taxon>Bacillati</taxon>
        <taxon>Bacillota</taxon>
        <taxon>Bacilli</taxon>
        <taxon>Bacillales</taxon>
        <taxon>Bacillaceae</taxon>
        <taxon>Neobacillus</taxon>
    </lineage>
</organism>
<gene>
    <name evidence="3" type="ORF">DRW41_09695</name>
</gene>
<dbReference type="OrthoDB" id="258610at2"/>
<feature type="compositionally biased region" description="Low complexity" evidence="1">
    <location>
        <begin position="96"/>
        <end position="116"/>
    </location>
</feature>
<evidence type="ECO:0000259" key="2">
    <source>
        <dbReference type="PROSITE" id="PS51677"/>
    </source>
</evidence>
<comment type="caution">
    <text evidence="3">The sequence shown here is derived from an EMBL/GenBank/DDBJ whole genome shotgun (WGS) entry which is preliminary data.</text>
</comment>
<dbReference type="EMBL" id="QNQT01000003">
    <property type="protein sequence ID" value="RDU36962.1"/>
    <property type="molecule type" value="Genomic_DNA"/>
</dbReference>
<dbReference type="Proteomes" id="UP000257144">
    <property type="component" value="Unassembled WGS sequence"/>
</dbReference>
<dbReference type="PROSITE" id="PS51677">
    <property type="entry name" value="NODB"/>
    <property type="match status" value="1"/>
</dbReference>
<sequence length="424" mass="46261">MGNMLANKKIRTLLICLAFIPLIFGMVLAVGAYASKARTTKNDSPATMWVKNEFAAEFPNFGPKLKPVSPPKNQKKSEITQVSAAPKITEKQSEGSSQQPKPVQQAAAAPASGSTPVKQPAANPAQTPKPASQPASKQAKAAKPASPQASVVSNKTAPPASQLPSNQEQTSNQEDGSKPDHPPAANPDSTNQPQQQETSKQPASTPAVPAQNKPSVKPPAPTASGKQRELYLTFDDGPHRVSNQILDLLDKYNAKATFFMLDGNMKQYPNAVKRMAASGHSLGMHGVSHNKQKFYHSAQTVVAEMDQGRDTIKRLAGIDTVLIRTPFGSSPYMKPDYKKAVTAHGYKMWDWNVDSRDWFYRDRRFVDSAIEQIEKQKSKPGPIVVLLHERDETLACLPALLEYLKSQNFKLLPLTSSMAPVQFK</sequence>
<protein>
    <recommendedName>
        <fullName evidence="2">NodB homology domain-containing protein</fullName>
    </recommendedName>
</protein>
<proteinExistence type="predicted"/>
<name>A0A3D8GRP1_9BACI</name>
<evidence type="ECO:0000313" key="4">
    <source>
        <dbReference type="Proteomes" id="UP000257144"/>
    </source>
</evidence>
<dbReference type="PANTHER" id="PTHR10587:SF125">
    <property type="entry name" value="POLYSACCHARIDE DEACETYLASE YHEN-RELATED"/>
    <property type="match status" value="1"/>
</dbReference>
<evidence type="ECO:0000313" key="3">
    <source>
        <dbReference type="EMBL" id="RDU36962.1"/>
    </source>
</evidence>
<feature type="compositionally biased region" description="Low complexity" evidence="1">
    <location>
        <begin position="128"/>
        <end position="150"/>
    </location>
</feature>
<feature type="region of interest" description="Disordered" evidence="1">
    <location>
        <begin position="62"/>
        <end position="225"/>
    </location>
</feature>
<feature type="compositionally biased region" description="Polar residues" evidence="1">
    <location>
        <begin position="187"/>
        <end position="204"/>
    </location>
</feature>
<dbReference type="GO" id="GO:0005975">
    <property type="term" value="P:carbohydrate metabolic process"/>
    <property type="evidence" value="ECO:0007669"/>
    <property type="project" value="InterPro"/>
</dbReference>
<dbReference type="CDD" id="cd10944">
    <property type="entry name" value="CE4_SmPgdA_like"/>
    <property type="match status" value="1"/>
</dbReference>
<evidence type="ECO:0000256" key="1">
    <source>
        <dbReference type="SAM" id="MobiDB-lite"/>
    </source>
</evidence>
<dbReference type="InterPro" id="IPR050248">
    <property type="entry name" value="Polysacc_deacetylase_ArnD"/>
</dbReference>
<accession>A0A3D8GRP1</accession>
<dbReference type="SUPFAM" id="SSF88713">
    <property type="entry name" value="Glycoside hydrolase/deacetylase"/>
    <property type="match status" value="1"/>
</dbReference>
<dbReference type="RefSeq" id="WP_115451790.1">
    <property type="nucleotide sequence ID" value="NZ_QNQT01000003.1"/>
</dbReference>
<dbReference type="GO" id="GO:0016810">
    <property type="term" value="F:hydrolase activity, acting on carbon-nitrogen (but not peptide) bonds"/>
    <property type="evidence" value="ECO:0007669"/>
    <property type="project" value="InterPro"/>
</dbReference>